<accession>A0A8J7C6X5</accession>
<protein>
    <recommendedName>
        <fullName evidence="2">Protein argonaute</fullName>
    </recommendedName>
</protein>
<gene>
    <name evidence="4" type="ORF">ICL16_10535</name>
</gene>
<dbReference type="SUPFAM" id="SSF53098">
    <property type="entry name" value="Ribonuclease H-like"/>
    <property type="match status" value="1"/>
</dbReference>
<dbReference type="InterPro" id="IPR036397">
    <property type="entry name" value="RNaseH_sf"/>
</dbReference>
<feature type="domain" description="Piwi" evidence="3">
    <location>
        <begin position="153"/>
        <end position="462"/>
    </location>
</feature>
<comment type="similarity">
    <text evidence="1">Belongs to the argonaute family. Long pAgo subfamily.</text>
</comment>
<evidence type="ECO:0000313" key="5">
    <source>
        <dbReference type="Proteomes" id="UP000629098"/>
    </source>
</evidence>
<evidence type="ECO:0000256" key="1">
    <source>
        <dbReference type="ARBA" id="ARBA00035012"/>
    </source>
</evidence>
<evidence type="ECO:0000313" key="4">
    <source>
        <dbReference type="EMBL" id="MBD2772501.1"/>
    </source>
</evidence>
<reference evidence="4" key="1">
    <citation type="submission" date="2020-09" db="EMBL/GenBank/DDBJ databases">
        <title>Iningainema tapete sp. nov. (Scytonemataceae, Cyanobacteria) from greenhouses in central Florida (USA) produces two types of nodularin with biosynthetic potential for microcystin-LR and anabaenopeptins.</title>
        <authorList>
            <person name="Berthold D.E."/>
            <person name="Lefler F.W."/>
            <person name="Huang I.-S."/>
            <person name="Abdulla H."/>
            <person name="Zimba P.V."/>
            <person name="Laughinghouse H.D. IV."/>
        </authorList>
    </citation>
    <scope>NUCLEOTIDE SEQUENCE</scope>
    <source>
        <strain evidence="4">BLCCT55</strain>
    </source>
</reference>
<evidence type="ECO:0000259" key="3">
    <source>
        <dbReference type="SMART" id="SM00950"/>
    </source>
</evidence>
<dbReference type="RefSeq" id="WP_190827142.1">
    <property type="nucleotide sequence ID" value="NZ_CAWPPI010000040.1"/>
</dbReference>
<dbReference type="EMBL" id="JACXAE010000040">
    <property type="protein sequence ID" value="MBD2772501.1"/>
    <property type="molecule type" value="Genomic_DNA"/>
</dbReference>
<dbReference type="Proteomes" id="UP000629098">
    <property type="component" value="Unassembled WGS sequence"/>
</dbReference>
<dbReference type="Gene3D" id="3.30.420.10">
    <property type="entry name" value="Ribonuclease H-like superfamily/Ribonuclease H"/>
    <property type="match status" value="1"/>
</dbReference>
<organism evidence="4 5">
    <name type="scientific">Iningainema tapete BLCC-T55</name>
    <dbReference type="NCBI Taxonomy" id="2748662"/>
    <lineage>
        <taxon>Bacteria</taxon>
        <taxon>Bacillati</taxon>
        <taxon>Cyanobacteriota</taxon>
        <taxon>Cyanophyceae</taxon>
        <taxon>Nostocales</taxon>
        <taxon>Scytonemataceae</taxon>
        <taxon>Iningainema tapete</taxon>
    </lineage>
</organism>
<dbReference type="SMART" id="SM00950">
    <property type="entry name" value="Piwi"/>
    <property type="match status" value="1"/>
</dbReference>
<dbReference type="GO" id="GO:0003676">
    <property type="term" value="F:nucleic acid binding"/>
    <property type="evidence" value="ECO:0007669"/>
    <property type="project" value="InterPro"/>
</dbReference>
<dbReference type="InterPro" id="IPR012337">
    <property type="entry name" value="RNaseH-like_sf"/>
</dbReference>
<dbReference type="InterPro" id="IPR003165">
    <property type="entry name" value="Piwi"/>
</dbReference>
<comment type="caution">
    <text evidence="4">The sequence shown here is derived from an EMBL/GenBank/DDBJ whole genome shotgun (WGS) entry which is preliminary data.</text>
</comment>
<proteinExistence type="inferred from homology"/>
<dbReference type="AlphaFoldDB" id="A0A8J7C6X5"/>
<evidence type="ECO:0000256" key="2">
    <source>
        <dbReference type="ARBA" id="ARBA00035032"/>
    </source>
</evidence>
<sequence length="475" mass="54353">MSFDRNIDIPKISCQYLEEPLICFANGQQHIDPKFGISQFGPKSYSPIKRHPSQVRVGFIGSAETIEVAKQWMEKSAQGVLGDQKHPDFPGFKKEQGFFSELVFDNDWISQLNRLEIENVLKIKQSRNRFEAVVQLLESKLNLLSRKDQPPEYIVVVLPDQLIKKCRVANYQDSDLGEIHRDLRRAFKSVAMKYRIPTQLLDLETVDGRDKDHLSKKAWNFFTGLYFKAGGLPWGPIGLVPGTCYVGVSFYRPLGSANSTMQTSLVQAFDEHGNNLILRGHDFTWDSNKEGTNSPHLTEEQAAKLVELVLNRYLEEMGQMPRRVVIHKTSRYWSAEKSGFEQALRAKFVHQYDLVALTSQNTVRLLIANQYPPLRGTRFTVGEIDYLYTTGFIAGLNQFHGMHVPSPLQIADHVGYDTPRETLLKEILILTKMNWNSSRLGGLLPITIRFSRLVGDIMREIPVDREPLTNFKFYT</sequence>
<name>A0A8J7C6X5_9CYAN</name>
<keyword evidence="5" id="KW-1185">Reference proteome</keyword>